<dbReference type="GO" id="GO:0005789">
    <property type="term" value="C:endoplasmic reticulum membrane"/>
    <property type="evidence" value="ECO:0007669"/>
    <property type="project" value="UniProtKB-SubCell"/>
</dbReference>
<evidence type="ECO:0000256" key="4">
    <source>
        <dbReference type="ARBA" id="ARBA00005420"/>
    </source>
</evidence>
<keyword evidence="6" id="KW-0444">Lipid biosynthesis</keyword>
<keyword evidence="10" id="KW-0256">Endoplasmic reticulum</keyword>
<comment type="subcellular location">
    <subcellularLocation>
        <location evidence="1">Endoplasmic reticulum membrane</location>
        <topology evidence="1">Multi-pass membrane protein</topology>
    </subcellularLocation>
</comment>
<accession>A0AA36CH45</accession>
<sequence length="247" mass="28588">MTVAEIEERKATRTKRNRHSSLRESMSEFVEFLGVKFAPLNIPLRRRLQTFAVMHHFFFTLGSVVLVLVLPIYLVFSAYWWILALYAAWLYYDWDSPRRGAYCQEWCRDMRIHRWFAEYFPVKLHKTAELDDSTNYLVGSHPHGIISMAAFVNFGSNATGIRQLFPKTFFRLCTLEGQFWTPIRREYGLLHGFIGCSKESLNYVLRGEKKGQAAVLVVGGAEEALDAHPGHHILTLNNRQLAAFLLK</sequence>
<dbReference type="EMBL" id="CATQJA010001630">
    <property type="protein sequence ID" value="CAJ0567995.1"/>
    <property type="molecule type" value="Genomic_DNA"/>
</dbReference>
<evidence type="ECO:0000256" key="7">
    <source>
        <dbReference type="ARBA" id="ARBA00022679"/>
    </source>
</evidence>
<evidence type="ECO:0000256" key="11">
    <source>
        <dbReference type="ARBA" id="ARBA00022989"/>
    </source>
</evidence>
<keyword evidence="7" id="KW-0808">Transferase</keyword>
<keyword evidence="13 15" id="KW-0472">Membrane</keyword>
<keyword evidence="9" id="KW-0319">Glycerol metabolism</keyword>
<evidence type="ECO:0000256" key="13">
    <source>
        <dbReference type="ARBA" id="ARBA00023136"/>
    </source>
</evidence>
<comment type="pathway">
    <text evidence="3">Lipid metabolism.</text>
</comment>
<evidence type="ECO:0000256" key="12">
    <source>
        <dbReference type="ARBA" id="ARBA00023098"/>
    </source>
</evidence>
<dbReference type="PANTHER" id="PTHR12317:SF0">
    <property type="entry name" value="ACYLTRANSFERASE"/>
    <property type="match status" value="1"/>
</dbReference>
<dbReference type="GO" id="GO:0004144">
    <property type="term" value="F:diacylglycerol O-acyltransferase activity"/>
    <property type="evidence" value="ECO:0007669"/>
    <property type="project" value="UniProtKB-EC"/>
</dbReference>
<comment type="pathway">
    <text evidence="2">Glycerolipid metabolism; triacylglycerol biosynthesis.</text>
</comment>
<evidence type="ECO:0000256" key="8">
    <source>
        <dbReference type="ARBA" id="ARBA00022692"/>
    </source>
</evidence>
<evidence type="ECO:0000256" key="14">
    <source>
        <dbReference type="ARBA" id="ARBA00023315"/>
    </source>
</evidence>
<dbReference type="PANTHER" id="PTHR12317">
    <property type="entry name" value="DIACYLGLYCEROL O-ACYLTRANSFERASE"/>
    <property type="match status" value="1"/>
</dbReference>
<keyword evidence="12" id="KW-0443">Lipid metabolism</keyword>
<reference evidence="16" key="1">
    <citation type="submission" date="2023-06" db="EMBL/GenBank/DDBJ databases">
        <authorList>
            <person name="Delattre M."/>
        </authorList>
    </citation>
    <scope>NUCLEOTIDE SEQUENCE</scope>
    <source>
        <strain evidence="16">AF72</strain>
    </source>
</reference>
<dbReference type="EC" id="2.3.1.20" evidence="5"/>
<comment type="similarity">
    <text evidence="4">Belongs to the diacylglycerol acyltransferase family.</text>
</comment>
<dbReference type="GO" id="GO:0006071">
    <property type="term" value="P:glycerol metabolic process"/>
    <property type="evidence" value="ECO:0007669"/>
    <property type="project" value="UniProtKB-KW"/>
</dbReference>
<evidence type="ECO:0000313" key="16">
    <source>
        <dbReference type="EMBL" id="CAJ0567995.1"/>
    </source>
</evidence>
<name>A0AA36CH45_9BILA</name>
<evidence type="ECO:0000256" key="15">
    <source>
        <dbReference type="SAM" id="Phobius"/>
    </source>
</evidence>
<feature type="non-terminal residue" evidence="16">
    <location>
        <position position="247"/>
    </location>
</feature>
<keyword evidence="8 15" id="KW-0812">Transmembrane</keyword>
<evidence type="ECO:0000256" key="9">
    <source>
        <dbReference type="ARBA" id="ARBA00022798"/>
    </source>
</evidence>
<evidence type="ECO:0000256" key="1">
    <source>
        <dbReference type="ARBA" id="ARBA00004477"/>
    </source>
</evidence>
<keyword evidence="11 15" id="KW-1133">Transmembrane helix</keyword>
<gene>
    <name evidence="16" type="ORF">MSPICULIGERA_LOCUS6526</name>
</gene>
<dbReference type="AlphaFoldDB" id="A0AA36CH45"/>
<keyword evidence="14" id="KW-0012">Acyltransferase</keyword>
<evidence type="ECO:0000256" key="6">
    <source>
        <dbReference type="ARBA" id="ARBA00022516"/>
    </source>
</evidence>
<evidence type="ECO:0000256" key="3">
    <source>
        <dbReference type="ARBA" id="ARBA00005189"/>
    </source>
</evidence>
<protein>
    <recommendedName>
        <fullName evidence="5">diacylglycerol O-acyltransferase</fullName>
        <ecNumber evidence="5">2.3.1.20</ecNumber>
    </recommendedName>
</protein>
<dbReference type="Pfam" id="PF03982">
    <property type="entry name" value="DAGAT"/>
    <property type="match status" value="1"/>
</dbReference>
<proteinExistence type="inferred from homology"/>
<comment type="caution">
    <text evidence="16">The sequence shown here is derived from an EMBL/GenBank/DDBJ whole genome shotgun (WGS) entry which is preliminary data.</text>
</comment>
<evidence type="ECO:0000256" key="10">
    <source>
        <dbReference type="ARBA" id="ARBA00022824"/>
    </source>
</evidence>
<evidence type="ECO:0000256" key="5">
    <source>
        <dbReference type="ARBA" id="ARBA00013244"/>
    </source>
</evidence>
<organism evidence="16 17">
    <name type="scientific">Mesorhabditis spiculigera</name>
    <dbReference type="NCBI Taxonomy" id="96644"/>
    <lineage>
        <taxon>Eukaryota</taxon>
        <taxon>Metazoa</taxon>
        <taxon>Ecdysozoa</taxon>
        <taxon>Nematoda</taxon>
        <taxon>Chromadorea</taxon>
        <taxon>Rhabditida</taxon>
        <taxon>Rhabditina</taxon>
        <taxon>Rhabditomorpha</taxon>
        <taxon>Rhabditoidea</taxon>
        <taxon>Rhabditidae</taxon>
        <taxon>Mesorhabditinae</taxon>
        <taxon>Mesorhabditis</taxon>
    </lineage>
</organism>
<evidence type="ECO:0000313" key="17">
    <source>
        <dbReference type="Proteomes" id="UP001177023"/>
    </source>
</evidence>
<feature type="transmembrane region" description="Helical" evidence="15">
    <location>
        <begin position="51"/>
        <end position="72"/>
    </location>
</feature>
<dbReference type="Proteomes" id="UP001177023">
    <property type="component" value="Unassembled WGS sequence"/>
</dbReference>
<dbReference type="InterPro" id="IPR007130">
    <property type="entry name" value="DAGAT"/>
</dbReference>
<dbReference type="GO" id="GO:0019432">
    <property type="term" value="P:triglyceride biosynthetic process"/>
    <property type="evidence" value="ECO:0007669"/>
    <property type="project" value="TreeGrafter"/>
</dbReference>
<evidence type="ECO:0000256" key="2">
    <source>
        <dbReference type="ARBA" id="ARBA00004771"/>
    </source>
</evidence>
<keyword evidence="17" id="KW-1185">Reference proteome</keyword>